<dbReference type="EMBL" id="CAJNOI010000047">
    <property type="protein sequence ID" value="CAF0934427.1"/>
    <property type="molecule type" value="Genomic_DNA"/>
</dbReference>
<protein>
    <recommendedName>
        <fullName evidence="5">Class I SAM-dependent methyltransferase</fullName>
    </recommendedName>
</protein>
<proteinExistence type="predicted"/>
<evidence type="ECO:0000313" key="1">
    <source>
        <dbReference type="EMBL" id="CAF0774187.1"/>
    </source>
</evidence>
<reference evidence="2" key="1">
    <citation type="submission" date="2021-02" db="EMBL/GenBank/DDBJ databases">
        <authorList>
            <person name="Nowell W R."/>
        </authorList>
    </citation>
    <scope>NUCLEOTIDE SEQUENCE</scope>
</reference>
<dbReference type="AlphaFoldDB" id="A0A814C2L0"/>
<comment type="caution">
    <text evidence="2">The sequence shown here is derived from an EMBL/GenBank/DDBJ whole genome shotgun (WGS) entry which is preliminary data.</text>
</comment>
<dbReference type="OrthoDB" id="406773at2759"/>
<evidence type="ECO:0000313" key="4">
    <source>
        <dbReference type="Proteomes" id="UP000663877"/>
    </source>
</evidence>
<gene>
    <name evidence="2" type="ORF">BJG266_LOCUS12282</name>
    <name evidence="1" type="ORF">QVE165_LOCUS2782</name>
</gene>
<dbReference type="Proteomes" id="UP000663832">
    <property type="component" value="Unassembled WGS sequence"/>
</dbReference>
<evidence type="ECO:0000313" key="2">
    <source>
        <dbReference type="EMBL" id="CAF0934427.1"/>
    </source>
</evidence>
<sequence>MSVLYFAALNEKESLNNQYDILRKTYQALSCKCNGIGPTGGFCLDRDKIHVGGNQAWCKNLAKELRRLFDKQSVYDFGAGLGWYGKALLANETDGYRMTSYKAFDGAENLDIIFPDRFVTHLDLSQPAYMEAKDWVLSLEVGEHIPVAYEKIFIDNLHRHNKKGIVLSWAVEGNCIDQIYSID</sequence>
<accession>A0A814C2L0</accession>
<dbReference type="EMBL" id="CAJNOM010000009">
    <property type="protein sequence ID" value="CAF0774187.1"/>
    <property type="molecule type" value="Genomic_DNA"/>
</dbReference>
<keyword evidence="3" id="KW-1185">Reference proteome</keyword>
<evidence type="ECO:0008006" key="5">
    <source>
        <dbReference type="Google" id="ProtNLM"/>
    </source>
</evidence>
<evidence type="ECO:0000313" key="3">
    <source>
        <dbReference type="Proteomes" id="UP000663832"/>
    </source>
</evidence>
<organism evidence="2 4">
    <name type="scientific">Adineta steineri</name>
    <dbReference type="NCBI Taxonomy" id="433720"/>
    <lineage>
        <taxon>Eukaryota</taxon>
        <taxon>Metazoa</taxon>
        <taxon>Spiralia</taxon>
        <taxon>Gnathifera</taxon>
        <taxon>Rotifera</taxon>
        <taxon>Eurotatoria</taxon>
        <taxon>Bdelloidea</taxon>
        <taxon>Adinetida</taxon>
        <taxon>Adinetidae</taxon>
        <taxon>Adineta</taxon>
    </lineage>
</organism>
<name>A0A814C2L0_9BILA</name>
<dbReference type="Proteomes" id="UP000663877">
    <property type="component" value="Unassembled WGS sequence"/>
</dbReference>